<name>A0A8H6NGI8_9PEZI</name>
<evidence type="ECO:0000313" key="2">
    <source>
        <dbReference type="EMBL" id="KAF6832594.1"/>
    </source>
</evidence>
<evidence type="ECO:0000256" key="1">
    <source>
        <dbReference type="SAM" id="MobiDB-lite"/>
    </source>
</evidence>
<feature type="compositionally biased region" description="Polar residues" evidence="1">
    <location>
        <begin position="205"/>
        <end position="214"/>
    </location>
</feature>
<keyword evidence="3" id="KW-1185">Reference proteome</keyword>
<gene>
    <name evidence="2" type="ORF">CMUS01_06847</name>
</gene>
<comment type="caution">
    <text evidence="2">The sequence shown here is derived from an EMBL/GenBank/DDBJ whole genome shotgun (WGS) entry which is preliminary data.</text>
</comment>
<reference evidence="2" key="1">
    <citation type="journal article" date="2020" name="Phytopathology">
        <title>Genome Sequence Resources of Colletotrichum truncatum, C. plurivorum, C. musicola, and C. sojae: Four Species Pathogenic to Soybean (Glycine max).</title>
        <authorList>
            <person name="Rogerio F."/>
            <person name="Boufleur T.R."/>
            <person name="Ciampi-Guillardi M."/>
            <person name="Sukno S.A."/>
            <person name="Thon M.R."/>
            <person name="Massola Junior N.S."/>
            <person name="Baroncelli R."/>
        </authorList>
    </citation>
    <scope>NUCLEOTIDE SEQUENCE</scope>
    <source>
        <strain evidence="2">LFN0074</strain>
    </source>
</reference>
<organism evidence="2 3">
    <name type="scientific">Colletotrichum musicola</name>
    <dbReference type="NCBI Taxonomy" id="2175873"/>
    <lineage>
        <taxon>Eukaryota</taxon>
        <taxon>Fungi</taxon>
        <taxon>Dikarya</taxon>
        <taxon>Ascomycota</taxon>
        <taxon>Pezizomycotina</taxon>
        <taxon>Sordariomycetes</taxon>
        <taxon>Hypocreomycetidae</taxon>
        <taxon>Glomerellales</taxon>
        <taxon>Glomerellaceae</taxon>
        <taxon>Colletotrichum</taxon>
        <taxon>Colletotrichum orchidearum species complex</taxon>
    </lineage>
</organism>
<feature type="region of interest" description="Disordered" evidence="1">
    <location>
        <begin position="202"/>
        <end position="264"/>
    </location>
</feature>
<feature type="compositionally biased region" description="Polar residues" evidence="1">
    <location>
        <begin position="162"/>
        <end position="172"/>
    </location>
</feature>
<feature type="compositionally biased region" description="Polar residues" evidence="1">
    <location>
        <begin position="244"/>
        <end position="264"/>
    </location>
</feature>
<dbReference type="EMBL" id="WIGM01000233">
    <property type="protein sequence ID" value="KAF6832594.1"/>
    <property type="molecule type" value="Genomic_DNA"/>
</dbReference>
<accession>A0A8H6NGI8</accession>
<protein>
    <submittedName>
        <fullName evidence="2">Uncharacterized protein</fullName>
    </submittedName>
</protein>
<proteinExistence type="predicted"/>
<sequence>MLEQGAGLFVMDGGVVRHADTKHGVRTGCLTYGGLVITHCGPPTRPREAPLPLPGLAEPGASRDEWKERCVATAGLALYAYRPAVYGYLSPFPFQRSPVSPLHHPVWRAAGREPTSVFPSRKPASQPIRYDITEPPPLRCRTVATTADRDRPDPQAAGPGHIQSTDNTTAIRQSGRPGHISIPHTHPASRIAHAKKACLRPAHTPSFTRRSSPSKFLRDRGTAHGIETDFSPLPPPVPYIVVDTDQSPKPSASSPTRQTRTPWR</sequence>
<evidence type="ECO:0000313" key="3">
    <source>
        <dbReference type="Proteomes" id="UP000639643"/>
    </source>
</evidence>
<dbReference type="Proteomes" id="UP000639643">
    <property type="component" value="Unassembled WGS sequence"/>
</dbReference>
<dbReference type="AlphaFoldDB" id="A0A8H6NGI8"/>
<feature type="region of interest" description="Disordered" evidence="1">
    <location>
        <begin position="114"/>
        <end position="190"/>
    </location>
</feature>